<dbReference type="PROSITE" id="PS50812">
    <property type="entry name" value="PWWP"/>
    <property type="match status" value="1"/>
</dbReference>
<dbReference type="InterPro" id="IPR053063">
    <property type="entry name" value="PWWP_domain_containing_PDP"/>
</dbReference>
<gene>
    <name evidence="3" type="ORF">IFM89_038820</name>
</gene>
<proteinExistence type="predicted"/>
<comment type="caution">
    <text evidence="3">The sequence shown here is derived from an EMBL/GenBank/DDBJ whole genome shotgun (WGS) entry which is preliminary data.</text>
</comment>
<dbReference type="CDD" id="cd05162">
    <property type="entry name" value="PWWP"/>
    <property type="match status" value="1"/>
</dbReference>
<reference evidence="3 4" key="1">
    <citation type="submission" date="2020-10" db="EMBL/GenBank/DDBJ databases">
        <title>The Coptis chinensis genome and diversification of protoberbering-type alkaloids.</title>
        <authorList>
            <person name="Wang B."/>
            <person name="Shu S."/>
            <person name="Song C."/>
            <person name="Liu Y."/>
        </authorList>
    </citation>
    <scope>NUCLEOTIDE SEQUENCE [LARGE SCALE GENOMIC DNA]</scope>
    <source>
        <strain evidence="3">HL-2020</strain>
        <tissue evidence="3">Leaf</tissue>
    </source>
</reference>
<dbReference type="PANTHER" id="PTHR42851">
    <property type="entry name" value="ALDOLASE-RELATED"/>
    <property type="match status" value="1"/>
</dbReference>
<name>A0A835LQP5_9MAGN</name>
<accession>A0A835LQP5</accession>
<protein>
    <recommendedName>
        <fullName evidence="2">PWWP domain-containing protein</fullName>
    </recommendedName>
</protein>
<dbReference type="Proteomes" id="UP000631114">
    <property type="component" value="Unassembled WGS sequence"/>
</dbReference>
<feature type="compositionally biased region" description="Basic and acidic residues" evidence="1">
    <location>
        <begin position="139"/>
        <end position="152"/>
    </location>
</feature>
<dbReference type="InterPro" id="IPR000313">
    <property type="entry name" value="PWWP_dom"/>
</dbReference>
<dbReference type="EMBL" id="JADFTS010000006">
    <property type="protein sequence ID" value="KAF9603910.1"/>
    <property type="molecule type" value="Genomic_DNA"/>
</dbReference>
<dbReference type="PANTHER" id="PTHR42851:SF13">
    <property type="entry name" value="OS08G0477800 PROTEIN"/>
    <property type="match status" value="1"/>
</dbReference>
<evidence type="ECO:0000313" key="3">
    <source>
        <dbReference type="EMBL" id="KAF9603910.1"/>
    </source>
</evidence>
<evidence type="ECO:0000313" key="4">
    <source>
        <dbReference type="Proteomes" id="UP000631114"/>
    </source>
</evidence>
<keyword evidence="4" id="KW-1185">Reference proteome</keyword>
<feature type="domain" description="PWWP" evidence="2">
    <location>
        <begin position="32"/>
        <end position="101"/>
    </location>
</feature>
<dbReference type="SUPFAM" id="SSF63748">
    <property type="entry name" value="Tudor/PWWP/MBT"/>
    <property type="match status" value="1"/>
</dbReference>
<dbReference type="Pfam" id="PF00855">
    <property type="entry name" value="PWWP"/>
    <property type="match status" value="1"/>
</dbReference>
<evidence type="ECO:0000256" key="1">
    <source>
        <dbReference type="SAM" id="MobiDB-lite"/>
    </source>
</evidence>
<evidence type="ECO:0000259" key="2">
    <source>
        <dbReference type="PROSITE" id="PS50812"/>
    </source>
</evidence>
<organism evidence="3 4">
    <name type="scientific">Coptis chinensis</name>
    <dbReference type="NCBI Taxonomy" id="261450"/>
    <lineage>
        <taxon>Eukaryota</taxon>
        <taxon>Viridiplantae</taxon>
        <taxon>Streptophyta</taxon>
        <taxon>Embryophyta</taxon>
        <taxon>Tracheophyta</taxon>
        <taxon>Spermatophyta</taxon>
        <taxon>Magnoliopsida</taxon>
        <taxon>Ranunculales</taxon>
        <taxon>Ranunculaceae</taxon>
        <taxon>Coptidoideae</taxon>
        <taxon>Coptis</taxon>
    </lineage>
</organism>
<feature type="region of interest" description="Disordered" evidence="1">
    <location>
        <begin position="130"/>
        <end position="163"/>
    </location>
</feature>
<dbReference type="OrthoDB" id="641149at2759"/>
<dbReference type="AlphaFoldDB" id="A0A835LQP5"/>
<dbReference type="Gene3D" id="2.30.30.140">
    <property type="match status" value="1"/>
</dbReference>
<sequence length="202" mass="22912">MRSNHLENSKKHFSKVAVKDSHVVKSSEGSTSGDLVWIRLRGSLWWPAQVVDENMVSRSSRPRKRVPGGVLVRVYGTYTYLYRDLLKYRTEFKKILKQNDGSYLETFKKALEQDLSHRKRTTSKRTICESGEAVAATPTDEKLKHDTNKNNEQKFGSSGTVTPPLKVSSKLNVRRIRVMQSLGLVAPLGSTFHNSNSVLYDI</sequence>